<dbReference type="EMBL" id="AHBZ03000021">
    <property type="protein sequence ID" value="KAF7769742.1"/>
    <property type="molecule type" value="Genomic_DNA"/>
</dbReference>
<reference evidence="1" key="1">
    <citation type="journal article" date="2012" name="J. Bacteriol.">
        <title>Genome sequences of type strains of seven species of the marine bacterium Pseudoalteromonas.</title>
        <authorList>
            <person name="Xie B.B."/>
            <person name="Shu Y.L."/>
            <person name="Qin Q.L."/>
            <person name="Rong J.C."/>
            <person name="Zhang X.Y."/>
            <person name="Chen X.L."/>
            <person name="Shi M."/>
            <person name="He H.L."/>
            <person name="Zhou B.C."/>
            <person name="Zhang Y.Z."/>
        </authorList>
    </citation>
    <scope>NUCLEOTIDE SEQUENCE</scope>
    <source>
        <strain evidence="1">DSM 8771</strain>
    </source>
</reference>
<evidence type="ECO:0000313" key="1">
    <source>
        <dbReference type="EMBL" id="KAF7769742.1"/>
    </source>
</evidence>
<evidence type="ECO:0000313" key="2">
    <source>
        <dbReference type="Proteomes" id="UP000016487"/>
    </source>
</evidence>
<gene>
    <name evidence="1" type="ORF">PCIT_a2637</name>
</gene>
<protein>
    <submittedName>
        <fullName evidence="1">Uncharacterized protein</fullName>
    </submittedName>
</protein>
<sequence length="42" mass="4741">MSFLAELGALPIKLNIHILLIYNEQKSAGFYQNPALLTNDEH</sequence>
<reference evidence="1" key="2">
    <citation type="submission" date="2015-03" db="EMBL/GenBank/DDBJ databases">
        <title>Genome sequence of Pseudoalteromonas citrea.</title>
        <authorList>
            <person name="Xie B.-B."/>
            <person name="Rong J.-C."/>
            <person name="Qin Q.-L."/>
            <person name="Zhang Y.-Z."/>
        </authorList>
    </citation>
    <scope>NUCLEOTIDE SEQUENCE</scope>
    <source>
        <strain evidence="1">DSM 8771</strain>
    </source>
</reference>
<dbReference type="Proteomes" id="UP000016487">
    <property type="component" value="Unassembled WGS sequence"/>
</dbReference>
<name>A0AAD4AHC3_9GAMM</name>
<accession>A0AAD4AHC3</accession>
<comment type="caution">
    <text evidence="1">The sequence shown here is derived from an EMBL/GenBank/DDBJ whole genome shotgun (WGS) entry which is preliminary data.</text>
</comment>
<organism evidence="1 2">
    <name type="scientific">Pseudoalteromonas citrea</name>
    <dbReference type="NCBI Taxonomy" id="43655"/>
    <lineage>
        <taxon>Bacteria</taxon>
        <taxon>Pseudomonadati</taxon>
        <taxon>Pseudomonadota</taxon>
        <taxon>Gammaproteobacteria</taxon>
        <taxon>Alteromonadales</taxon>
        <taxon>Pseudoalteromonadaceae</taxon>
        <taxon>Pseudoalteromonas</taxon>
    </lineage>
</organism>
<dbReference type="AlphaFoldDB" id="A0AAD4AHC3"/>
<proteinExistence type="predicted"/>